<dbReference type="PROSITE" id="PS00028">
    <property type="entry name" value="ZINC_FINGER_C2H2_1"/>
    <property type="match status" value="5"/>
</dbReference>
<dbReference type="PANTHER" id="PTHR24409:SF295">
    <property type="entry name" value="AZ2-RELATED"/>
    <property type="match status" value="1"/>
</dbReference>
<feature type="domain" description="C2H2-type" evidence="6">
    <location>
        <begin position="196"/>
        <end position="223"/>
    </location>
</feature>
<evidence type="ECO:0000313" key="7">
    <source>
        <dbReference type="EMBL" id="KAF2894092.1"/>
    </source>
</evidence>
<dbReference type="OrthoDB" id="8117402at2759"/>
<dbReference type="GO" id="GO:0000977">
    <property type="term" value="F:RNA polymerase II transcription regulatory region sequence-specific DNA binding"/>
    <property type="evidence" value="ECO:0007669"/>
    <property type="project" value="TreeGrafter"/>
</dbReference>
<keyword evidence="3 5" id="KW-0863">Zinc-finger</keyword>
<dbReference type="GO" id="GO:0000981">
    <property type="term" value="F:DNA-binding transcription factor activity, RNA polymerase II-specific"/>
    <property type="evidence" value="ECO:0007669"/>
    <property type="project" value="TreeGrafter"/>
</dbReference>
<keyword evidence="2" id="KW-0677">Repeat</keyword>
<organism evidence="7 8">
    <name type="scientific">Ignelater luminosus</name>
    <name type="common">Cucubano</name>
    <name type="synonym">Pyrophorus luminosus</name>
    <dbReference type="NCBI Taxonomy" id="2038154"/>
    <lineage>
        <taxon>Eukaryota</taxon>
        <taxon>Metazoa</taxon>
        <taxon>Ecdysozoa</taxon>
        <taxon>Arthropoda</taxon>
        <taxon>Hexapoda</taxon>
        <taxon>Insecta</taxon>
        <taxon>Pterygota</taxon>
        <taxon>Neoptera</taxon>
        <taxon>Endopterygota</taxon>
        <taxon>Coleoptera</taxon>
        <taxon>Polyphaga</taxon>
        <taxon>Elateriformia</taxon>
        <taxon>Elateroidea</taxon>
        <taxon>Elateridae</taxon>
        <taxon>Agrypninae</taxon>
        <taxon>Pyrophorini</taxon>
        <taxon>Ignelater</taxon>
    </lineage>
</organism>
<sequence>MDVNSELMSVNPETITLTDGNIYEHIYLDVNQDPHVSSTEQTVQFDNTTDGPLNIIYEREISLSKEQMVYSLKEENIILNSNATEDESMAVEALRQLGNSAVYTKTSSSLSLLTCSNCDSKFQTTADFQSHLTTCNQSQLKCYVCNEMFERTADFNNHIVCHAVDRPHSCRICSTLFVHEKDFTEHLQTHGLVNINQCKVCGNVFQRPSSLANHMKIHTYQPGRAILGTVSSVRSESDSNTKDIVSLPNLNMNNWDDYDLTQTEDFNAEVNLDVGQEMTIDSFEEEKVNIPYEYMNDESTGYQEEEIVSTDLKLSDNVSENENKRPHTCKYCNKAFAREKALFSHYKLHSNVLQTYHQCRNCDEYLTDDESLTKHSLNCGDKSKQIEINVQTNNPPSVEQVIKHVTVVDNSKIKFYKHACTNCGKRFSTKQKLHRHMWIHRKKIFSCEICALSFEKQKELDSHRLSTHQKNSAYVCSECGKCFSSRQ</sequence>
<dbReference type="Pfam" id="PF00096">
    <property type="entry name" value="zf-C2H2"/>
    <property type="match status" value="2"/>
</dbReference>
<dbReference type="PROSITE" id="PS50157">
    <property type="entry name" value="ZINC_FINGER_C2H2_2"/>
    <property type="match status" value="6"/>
</dbReference>
<evidence type="ECO:0000256" key="5">
    <source>
        <dbReference type="PROSITE-ProRule" id="PRU00042"/>
    </source>
</evidence>
<evidence type="ECO:0000256" key="3">
    <source>
        <dbReference type="ARBA" id="ARBA00022771"/>
    </source>
</evidence>
<dbReference type="InterPro" id="IPR036236">
    <property type="entry name" value="Znf_C2H2_sf"/>
</dbReference>
<dbReference type="AlphaFoldDB" id="A0A8K0CZA2"/>
<feature type="non-terminal residue" evidence="7">
    <location>
        <position position="1"/>
    </location>
</feature>
<dbReference type="GO" id="GO:0005634">
    <property type="term" value="C:nucleus"/>
    <property type="evidence" value="ECO:0007669"/>
    <property type="project" value="TreeGrafter"/>
</dbReference>
<dbReference type="SUPFAM" id="SSF57667">
    <property type="entry name" value="beta-beta-alpha zinc fingers"/>
    <property type="match status" value="4"/>
</dbReference>
<keyword evidence="1" id="KW-0479">Metal-binding</keyword>
<evidence type="ECO:0000313" key="8">
    <source>
        <dbReference type="Proteomes" id="UP000801492"/>
    </source>
</evidence>
<reference evidence="7" key="1">
    <citation type="submission" date="2019-08" db="EMBL/GenBank/DDBJ databases">
        <title>The genome of the North American firefly Photinus pyralis.</title>
        <authorList>
            <consortium name="Photinus pyralis genome working group"/>
            <person name="Fallon T.R."/>
            <person name="Sander Lower S.E."/>
            <person name="Weng J.-K."/>
        </authorList>
    </citation>
    <scope>NUCLEOTIDE SEQUENCE</scope>
    <source>
        <strain evidence="7">TRF0915ILg1</strain>
        <tissue evidence="7">Whole body</tissue>
    </source>
</reference>
<feature type="domain" description="C2H2-type" evidence="6">
    <location>
        <begin position="418"/>
        <end position="440"/>
    </location>
</feature>
<dbReference type="Proteomes" id="UP000801492">
    <property type="component" value="Unassembled WGS sequence"/>
</dbReference>
<dbReference type="EMBL" id="VTPC01007357">
    <property type="protein sequence ID" value="KAF2894092.1"/>
    <property type="molecule type" value="Genomic_DNA"/>
</dbReference>
<dbReference type="PANTHER" id="PTHR24409">
    <property type="entry name" value="ZINC FINGER PROTEIN 142"/>
    <property type="match status" value="1"/>
</dbReference>
<dbReference type="SMART" id="SM00355">
    <property type="entry name" value="ZnF_C2H2"/>
    <property type="match status" value="8"/>
</dbReference>
<dbReference type="GO" id="GO:0008270">
    <property type="term" value="F:zinc ion binding"/>
    <property type="evidence" value="ECO:0007669"/>
    <property type="project" value="UniProtKB-KW"/>
</dbReference>
<gene>
    <name evidence="7" type="ORF">ILUMI_12081</name>
</gene>
<feature type="domain" description="C2H2-type" evidence="6">
    <location>
        <begin position="140"/>
        <end position="167"/>
    </location>
</feature>
<feature type="domain" description="C2H2-type" evidence="6">
    <location>
        <begin position="445"/>
        <end position="473"/>
    </location>
</feature>
<accession>A0A8K0CZA2</accession>
<evidence type="ECO:0000256" key="1">
    <source>
        <dbReference type="ARBA" id="ARBA00022723"/>
    </source>
</evidence>
<keyword evidence="8" id="KW-1185">Reference proteome</keyword>
<dbReference type="Gene3D" id="3.30.160.60">
    <property type="entry name" value="Classic Zinc Finger"/>
    <property type="match status" value="5"/>
</dbReference>
<feature type="domain" description="C2H2-type" evidence="6">
    <location>
        <begin position="327"/>
        <end position="351"/>
    </location>
</feature>
<evidence type="ECO:0000259" key="6">
    <source>
        <dbReference type="PROSITE" id="PS50157"/>
    </source>
</evidence>
<dbReference type="Pfam" id="PF13912">
    <property type="entry name" value="zf-C2H2_6"/>
    <property type="match status" value="2"/>
</dbReference>
<comment type="caution">
    <text evidence="7">The sequence shown here is derived from an EMBL/GenBank/DDBJ whole genome shotgun (WGS) entry which is preliminary data.</text>
</comment>
<name>A0A8K0CZA2_IGNLU</name>
<dbReference type="FunFam" id="3.30.160.60:FF:000100">
    <property type="entry name" value="Zinc finger 45-like"/>
    <property type="match status" value="1"/>
</dbReference>
<protein>
    <recommendedName>
        <fullName evidence="6">C2H2-type domain-containing protein</fullName>
    </recommendedName>
</protein>
<keyword evidence="4" id="KW-0862">Zinc</keyword>
<evidence type="ECO:0000256" key="2">
    <source>
        <dbReference type="ARBA" id="ARBA00022737"/>
    </source>
</evidence>
<dbReference type="InterPro" id="IPR013087">
    <property type="entry name" value="Znf_C2H2_type"/>
</dbReference>
<evidence type="ECO:0000256" key="4">
    <source>
        <dbReference type="ARBA" id="ARBA00022833"/>
    </source>
</evidence>
<feature type="domain" description="C2H2-type" evidence="6">
    <location>
        <begin position="474"/>
        <end position="487"/>
    </location>
</feature>
<proteinExistence type="predicted"/>